<organism evidence="2 3">
    <name type="scientific">Caligus rogercresseyi</name>
    <name type="common">Sea louse</name>
    <dbReference type="NCBI Taxonomy" id="217165"/>
    <lineage>
        <taxon>Eukaryota</taxon>
        <taxon>Metazoa</taxon>
        <taxon>Ecdysozoa</taxon>
        <taxon>Arthropoda</taxon>
        <taxon>Crustacea</taxon>
        <taxon>Multicrustacea</taxon>
        <taxon>Hexanauplia</taxon>
        <taxon>Copepoda</taxon>
        <taxon>Siphonostomatoida</taxon>
        <taxon>Caligidae</taxon>
        <taxon>Caligus</taxon>
    </lineage>
</organism>
<gene>
    <name evidence="2" type="ORF">FKW44_016716</name>
</gene>
<keyword evidence="1" id="KW-1133">Transmembrane helix</keyword>
<dbReference type="GO" id="GO:0016740">
    <property type="term" value="F:transferase activity"/>
    <property type="evidence" value="ECO:0007669"/>
    <property type="project" value="UniProtKB-KW"/>
</dbReference>
<sequence length="64" mass="6994">HTVRSLYGSKALDSNGCSAKVPSFKEFLQYVIPSTLTGNLYIAFAPLVSLVMTASTLWEAKRTI</sequence>
<dbReference type="Proteomes" id="UP000595437">
    <property type="component" value="Chromosome 11"/>
</dbReference>
<proteinExistence type="predicted"/>
<keyword evidence="2" id="KW-0808">Transferase</keyword>
<evidence type="ECO:0000313" key="3">
    <source>
        <dbReference type="Proteomes" id="UP000595437"/>
    </source>
</evidence>
<name>A0A7T8H2J1_CALRO</name>
<feature type="non-terminal residue" evidence="2">
    <location>
        <position position="64"/>
    </location>
</feature>
<evidence type="ECO:0000313" key="2">
    <source>
        <dbReference type="EMBL" id="QQP42142.1"/>
    </source>
</evidence>
<protein>
    <submittedName>
        <fullName evidence="2">Carbohydrate sulfotransferase</fullName>
    </submittedName>
</protein>
<accession>A0A7T8H2J1</accession>
<dbReference type="EMBL" id="CP045900">
    <property type="protein sequence ID" value="QQP42142.1"/>
    <property type="molecule type" value="Genomic_DNA"/>
</dbReference>
<keyword evidence="3" id="KW-1185">Reference proteome</keyword>
<feature type="transmembrane region" description="Helical" evidence="1">
    <location>
        <begin position="40"/>
        <end position="58"/>
    </location>
</feature>
<keyword evidence="1" id="KW-0472">Membrane</keyword>
<reference evidence="3" key="1">
    <citation type="submission" date="2021-01" db="EMBL/GenBank/DDBJ databases">
        <title>Caligus Genome Assembly.</title>
        <authorList>
            <person name="Gallardo-Escarate C."/>
        </authorList>
    </citation>
    <scope>NUCLEOTIDE SEQUENCE [LARGE SCALE GENOMIC DNA]</scope>
</reference>
<keyword evidence="1" id="KW-0812">Transmembrane</keyword>
<dbReference type="AlphaFoldDB" id="A0A7T8H2J1"/>
<evidence type="ECO:0000256" key="1">
    <source>
        <dbReference type="SAM" id="Phobius"/>
    </source>
</evidence>